<sequence>MKGTFFKIFTSIILLIVMLLQISPVLASHPYSPERRISTIHSSTESESFCVDVKNTSRVTYTTAIDTLKTVLYNSDDGWDQLNNGKIDFVAASGGQNCSDMTSAILSIYEFRYYVLDNPEDFSGGTTPVIDCSTNCVKRYSPTSVSGHTHYAYGHATNPAWPTKAA</sequence>
<protein>
    <submittedName>
        <fullName evidence="1">Uncharacterized protein</fullName>
    </submittedName>
</protein>
<dbReference type="RefSeq" id="WP_191201895.1">
    <property type="nucleotide sequence ID" value="NZ_JACXZA010000001.1"/>
</dbReference>
<reference evidence="1 2" key="1">
    <citation type="submission" date="2020-09" db="EMBL/GenBank/DDBJ databases">
        <title>Paenibacillus sp. strain PR3 16S rRNA gene Genome sequencing and assembly.</title>
        <authorList>
            <person name="Kim J."/>
        </authorList>
    </citation>
    <scope>NUCLEOTIDE SEQUENCE [LARGE SCALE GENOMIC DNA]</scope>
    <source>
        <strain evidence="1 2">PR3</strain>
    </source>
</reference>
<keyword evidence="2" id="KW-1185">Reference proteome</keyword>
<dbReference type="Proteomes" id="UP000609346">
    <property type="component" value="Unassembled WGS sequence"/>
</dbReference>
<proteinExistence type="predicted"/>
<evidence type="ECO:0000313" key="2">
    <source>
        <dbReference type="Proteomes" id="UP000609346"/>
    </source>
</evidence>
<dbReference type="EMBL" id="JACXZA010000001">
    <property type="protein sequence ID" value="MBD3917614.1"/>
    <property type="molecule type" value="Genomic_DNA"/>
</dbReference>
<evidence type="ECO:0000313" key="1">
    <source>
        <dbReference type="EMBL" id="MBD3917614.1"/>
    </source>
</evidence>
<organism evidence="1 2">
    <name type="scientific">Paenibacillus terricola</name>
    <dbReference type="NCBI Taxonomy" id="2763503"/>
    <lineage>
        <taxon>Bacteria</taxon>
        <taxon>Bacillati</taxon>
        <taxon>Bacillota</taxon>
        <taxon>Bacilli</taxon>
        <taxon>Bacillales</taxon>
        <taxon>Paenibacillaceae</taxon>
        <taxon>Paenibacillus</taxon>
    </lineage>
</organism>
<gene>
    <name evidence="1" type="ORF">H8B09_02530</name>
</gene>
<name>A0ABR8MTX9_9BACL</name>
<accession>A0ABR8MTX9</accession>
<comment type="caution">
    <text evidence="1">The sequence shown here is derived from an EMBL/GenBank/DDBJ whole genome shotgun (WGS) entry which is preliminary data.</text>
</comment>